<protein>
    <recommendedName>
        <fullName evidence="1">FAD dependent oxidoreductase domain-containing protein</fullName>
    </recommendedName>
</protein>
<dbReference type="EMBL" id="KN832990">
    <property type="protein sequence ID" value="KIM83558.1"/>
    <property type="molecule type" value="Genomic_DNA"/>
</dbReference>
<dbReference type="Gene3D" id="3.30.9.10">
    <property type="entry name" value="D-Amino Acid Oxidase, subunit A, domain 2"/>
    <property type="match status" value="1"/>
</dbReference>
<accession>A0A0C3BB88</accession>
<dbReference type="Gene3D" id="3.50.50.60">
    <property type="entry name" value="FAD/NAD(P)-binding domain"/>
    <property type="match status" value="1"/>
</dbReference>
<dbReference type="InterPro" id="IPR036188">
    <property type="entry name" value="FAD/NAD-bd_sf"/>
</dbReference>
<evidence type="ECO:0000313" key="2">
    <source>
        <dbReference type="EMBL" id="KIM83558.1"/>
    </source>
</evidence>
<dbReference type="PANTHER" id="PTHR13847:SF260">
    <property type="entry name" value="FAD DEPENDENT OXIDOREDUCTASE DOMAIN-CONTAINING PROTEIN"/>
    <property type="match status" value="1"/>
</dbReference>
<dbReference type="PANTHER" id="PTHR13847">
    <property type="entry name" value="SARCOSINE DEHYDROGENASE-RELATED"/>
    <property type="match status" value="1"/>
</dbReference>
<name>A0A0C3BB88_PILCF</name>
<organism evidence="2 3">
    <name type="scientific">Piloderma croceum (strain F 1598)</name>
    <dbReference type="NCBI Taxonomy" id="765440"/>
    <lineage>
        <taxon>Eukaryota</taxon>
        <taxon>Fungi</taxon>
        <taxon>Dikarya</taxon>
        <taxon>Basidiomycota</taxon>
        <taxon>Agaricomycotina</taxon>
        <taxon>Agaricomycetes</taxon>
        <taxon>Agaricomycetidae</taxon>
        <taxon>Atheliales</taxon>
        <taxon>Atheliaceae</taxon>
        <taxon>Piloderma</taxon>
    </lineage>
</organism>
<reference evidence="2 3" key="1">
    <citation type="submission" date="2014-04" db="EMBL/GenBank/DDBJ databases">
        <authorList>
            <consortium name="DOE Joint Genome Institute"/>
            <person name="Kuo A."/>
            <person name="Tarkka M."/>
            <person name="Buscot F."/>
            <person name="Kohler A."/>
            <person name="Nagy L.G."/>
            <person name="Floudas D."/>
            <person name="Copeland A."/>
            <person name="Barry K.W."/>
            <person name="Cichocki N."/>
            <person name="Veneault-Fourrey C."/>
            <person name="LaButti K."/>
            <person name="Lindquist E.A."/>
            <person name="Lipzen A."/>
            <person name="Lundell T."/>
            <person name="Morin E."/>
            <person name="Murat C."/>
            <person name="Sun H."/>
            <person name="Tunlid A."/>
            <person name="Henrissat B."/>
            <person name="Grigoriev I.V."/>
            <person name="Hibbett D.S."/>
            <person name="Martin F."/>
            <person name="Nordberg H.P."/>
            <person name="Cantor M.N."/>
            <person name="Hua S.X."/>
        </authorList>
    </citation>
    <scope>NUCLEOTIDE SEQUENCE [LARGE SCALE GENOMIC DNA]</scope>
    <source>
        <strain evidence="2 3">F 1598</strain>
    </source>
</reference>
<reference evidence="3" key="2">
    <citation type="submission" date="2015-01" db="EMBL/GenBank/DDBJ databases">
        <title>Evolutionary Origins and Diversification of the Mycorrhizal Mutualists.</title>
        <authorList>
            <consortium name="DOE Joint Genome Institute"/>
            <consortium name="Mycorrhizal Genomics Consortium"/>
            <person name="Kohler A."/>
            <person name="Kuo A."/>
            <person name="Nagy L.G."/>
            <person name="Floudas D."/>
            <person name="Copeland A."/>
            <person name="Barry K.W."/>
            <person name="Cichocki N."/>
            <person name="Veneault-Fourrey C."/>
            <person name="LaButti K."/>
            <person name="Lindquist E.A."/>
            <person name="Lipzen A."/>
            <person name="Lundell T."/>
            <person name="Morin E."/>
            <person name="Murat C."/>
            <person name="Riley R."/>
            <person name="Ohm R."/>
            <person name="Sun H."/>
            <person name="Tunlid A."/>
            <person name="Henrissat B."/>
            <person name="Grigoriev I.V."/>
            <person name="Hibbett D.S."/>
            <person name="Martin F."/>
        </authorList>
    </citation>
    <scope>NUCLEOTIDE SEQUENCE [LARGE SCALE GENOMIC DNA]</scope>
    <source>
        <strain evidence="3">F 1598</strain>
    </source>
</reference>
<dbReference type="Pfam" id="PF01266">
    <property type="entry name" value="DAO"/>
    <property type="match status" value="1"/>
</dbReference>
<sequence>MPTSSIPLNQFDATQGVFRLSNSHPPAHLPVPNPTKSFWIDSAPDANPFAKEGSEGALTSDADICIIGSGITGVSAAYHLSQAIANGKLGKDKSLTAVILEARDFCSGATGRNGGHLIAATYKQFRRLQETYGTEQALRSMEMENHTVEALLDIIQAENLADAVDLAAWGHNDLFLTEKEAATAEGDLNSAKEAGVNVKSVEILDAQMMNDRYGTPYPGYRFPSHNLWPLKLVTELYKLAKSRTSNFSLTLHTRTPVTSITPSSPSASSIMPRRYTVNTPRGCISCSYIIHATNAYASHLLPQFTGPAGIIPNRGQVIALRAAIGRDKLGMAGWVANEISEYWFPMPAKYDGGKDGNPLVILGGGREATAPRFELYEDDDSVINEDVSRLLKDFLPNLFEGRYEKGRKPEMEWSGIIGRTIMRDPFVGPVLDVDGDPEKYEGQFISAGYSGHGMPRAFGCAEVVVDMIISEIGGLEWSIPNWLPDRYLTWNRFLNKEHATMG</sequence>
<feature type="domain" description="FAD dependent oxidoreductase" evidence="1">
    <location>
        <begin position="63"/>
        <end position="467"/>
    </location>
</feature>
<dbReference type="InParanoid" id="A0A0C3BB88"/>
<dbReference type="HOGENOM" id="CLU_022730_3_1_1"/>
<dbReference type="STRING" id="765440.A0A0C3BB88"/>
<proteinExistence type="predicted"/>
<dbReference type="Proteomes" id="UP000054166">
    <property type="component" value="Unassembled WGS sequence"/>
</dbReference>
<dbReference type="AlphaFoldDB" id="A0A0C3BB88"/>
<dbReference type="GO" id="GO:0005737">
    <property type="term" value="C:cytoplasm"/>
    <property type="evidence" value="ECO:0007669"/>
    <property type="project" value="TreeGrafter"/>
</dbReference>
<evidence type="ECO:0000259" key="1">
    <source>
        <dbReference type="Pfam" id="PF01266"/>
    </source>
</evidence>
<dbReference type="OrthoDB" id="429143at2759"/>
<keyword evidence="3" id="KW-1185">Reference proteome</keyword>
<dbReference type="SUPFAM" id="SSF51905">
    <property type="entry name" value="FAD/NAD(P)-binding domain"/>
    <property type="match status" value="1"/>
</dbReference>
<gene>
    <name evidence="2" type="ORF">PILCRDRAFT_819187</name>
</gene>
<dbReference type="InterPro" id="IPR006076">
    <property type="entry name" value="FAD-dep_OxRdtase"/>
</dbReference>
<evidence type="ECO:0000313" key="3">
    <source>
        <dbReference type="Proteomes" id="UP000054166"/>
    </source>
</evidence>